<keyword evidence="10" id="KW-1185">Reference proteome</keyword>
<dbReference type="Proteomes" id="UP000824504">
    <property type="component" value="Chromosome"/>
</dbReference>
<dbReference type="InterPro" id="IPR053924">
    <property type="entry name" value="RecX_HTH_2nd"/>
</dbReference>
<feature type="domain" description="RecX first three-helical" evidence="8">
    <location>
        <begin position="16"/>
        <end position="54"/>
    </location>
</feature>
<dbReference type="EMBL" id="CP079216">
    <property type="protein sequence ID" value="QXT63947.1"/>
    <property type="molecule type" value="Genomic_DNA"/>
</dbReference>
<evidence type="ECO:0000256" key="2">
    <source>
        <dbReference type="ARBA" id="ARBA00009695"/>
    </source>
</evidence>
<evidence type="ECO:0000256" key="4">
    <source>
        <dbReference type="ARBA" id="ARBA00022490"/>
    </source>
</evidence>
<evidence type="ECO:0000259" key="7">
    <source>
        <dbReference type="Pfam" id="PF21981"/>
    </source>
</evidence>
<evidence type="ECO:0000259" key="8">
    <source>
        <dbReference type="Pfam" id="PF21982"/>
    </source>
</evidence>
<protein>
    <recommendedName>
        <fullName evidence="3 5">Regulatory protein RecX</fullName>
    </recommendedName>
</protein>
<dbReference type="Pfam" id="PF21982">
    <property type="entry name" value="RecX_HTH1"/>
    <property type="match status" value="1"/>
</dbReference>
<evidence type="ECO:0000256" key="5">
    <source>
        <dbReference type="HAMAP-Rule" id="MF_01114"/>
    </source>
</evidence>
<organism evidence="9 10">
    <name type="scientific">Tessaracoccus palaemonis</name>
    <dbReference type="NCBI Taxonomy" id="2829499"/>
    <lineage>
        <taxon>Bacteria</taxon>
        <taxon>Bacillati</taxon>
        <taxon>Actinomycetota</taxon>
        <taxon>Actinomycetes</taxon>
        <taxon>Propionibacteriales</taxon>
        <taxon>Propionibacteriaceae</taxon>
        <taxon>Tessaracoccus</taxon>
    </lineage>
</organism>
<dbReference type="RefSeq" id="WP_219083873.1">
    <property type="nucleotide sequence ID" value="NZ_CP079216.1"/>
</dbReference>
<accession>A0ABX8SNF2</accession>
<dbReference type="InterPro" id="IPR003783">
    <property type="entry name" value="Regulatory_RecX"/>
</dbReference>
<dbReference type="Pfam" id="PF21981">
    <property type="entry name" value="RecX_HTH3"/>
    <property type="match status" value="1"/>
</dbReference>
<dbReference type="InterPro" id="IPR053925">
    <property type="entry name" value="RecX_HTH_3rd"/>
</dbReference>
<evidence type="ECO:0000313" key="10">
    <source>
        <dbReference type="Proteomes" id="UP000824504"/>
    </source>
</evidence>
<comment type="subcellular location">
    <subcellularLocation>
        <location evidence="1 5">Cytoplasm</location>
    </subcellularLocation>
</comment>
<evidence type="ECO:0000259" key="6">
    <source>
        <dbReference type="Pfam" id="PF02631"/>
    </source>
</evidence>
<dbReference type="PANTHER" id="PTHR33602">
    <property type="entry name" value="REGULATORY PROTEIN RECX FAMILY PROTEIN"/>
    <property type="match status" value="1"/>
</dbReference>
<dbReference type="PANTHER" id="PTHR33602:SF1">
    <property type="entry name" value="REGULATORY PROTEIN RECX FAMILY PROTEIN"/>
    <property type="match status" value="1"/>
</dbReference>
<reference evidence="9 10" key="1">
    <citation type="submission" date="2021-07" db="EMBL/GenBank/DDBJ databases">
        <title>complete genome sequencing of Tessaracoccus sp.J1M15.</title>
        <authorList>
            <person name="Bae J.-W."/>
            <person name="Kim D.-y."/>
        </authorList>
    </citation>
    <scope>NUCLEOTIDE SEQUENCE [LARGE SCALE GENOMIC DNA]</scope>
    <source>
        <strain evidence="9 10">J1M15</strain>
    </source>
</reference>
<evidence type="ECO:0000256" key="1">
    <source>
        <dbReference type="ARBA" id="ARBA00004496"/>
    </source>
</evidence>
<evidence type="ECO:0000256" key="3">
    <source>
        <dbReference type="ARBA" id="ARBA00018111"/>
    </source>
</evidence>
<proteinExistence type="inferred from homology"/>
<evidence type="ECO:0000313" key="9">
    <source>
        <dbReference type="EMBL" id="QXT63947.1"/>
    </source>
</evidence>
<dbReference type="Pfam" id="PF02631">
    <property type="entry name" value="RecX_HTH2"/>
    <property type="match status" value="1"/>
</dbReference>
<dbReference type="InterPro" id="IPR053926">
    <property type="entry name" value="RecX_HTH_1st"/>
</dbReference>
<keyword evidence="4 5" id="KW-0963">Cytoplasm</keyword>
<comment type="similarity">
    <text evidence="2 5">Belongs to the RecX family.</text>
</comment>
<feature type="domain" description="RecX second three-helical" evidence="6">
    <location>
        <begin position="62"/>
        <end position="103"/>
    </location>
</feature>
<name>A0ABX8SNF2_9ACTN</name>
<comment type="function">
    <text evidence="5">Modulates RecA activity.</text>
</comment>
<dbReference type="HAMAP" id="MF_01114">
    <property type="entry name" value="RecX"/>
    <property type="match status" value="1"/>
</dbReference>
<feature type="domain" description="RecX third three-helical" evidence="7">
    <location>
        <begin position="110"/>
        <end position="156"/>
    </location>
</feature>
<sequence length="165" mass="17988">MTSEAPEPRERQLEVARTIALDLLTTRQRSIKELRDAMAKRNVPADVADEVLERFGEVGLVDDSAFAASLVASRSRYSQRGRARIRQELQAKGVDRDIAADALEALDPGDELESARAVAAKRARSLAGLEPQVARRRLAGVLARRGFPSDVVTRVLGEVLGSDVD</sequence>
<gene>
    <name evidence="5" type="primary">recX</name>
    <name evidence="9" type="ORF">KDB89_05695</name>
</gene>